<accession>A0A507FC24</accession>
<dbReference type="OrthoDB" id="10547235at2759"/>
<evidence type="ECO:0000313" key="2">
    <source>
        <dbReference type="Proteomes" id="UP000320333"/>
    </source>
</evidence>
<keyword evidence="2" id="KW-1185">Reference proteome</keyword>
<dbReference type="AlphaFoldDB" id="A0A507FC24"/>
<gene>
    <name evidence="1" type="ORF">CcCBS67573_g04967</name>
</gene>
<name>A0A507FC24_9FUNG</name>
<comment type="caution">
    <text evidence="1">The sequence shown here is derived from an EMBL/GenBank/DDBJ whole genome shotgun (WGS) entry which is preliminary data.</text>
</comment>
<sequence length="159" mass="18174">MQSYSNGKFKLAKFAYPNPLNEERLTQSIKRGVDSVDLTHILLARVVSLGHLHHVISSRPELYQGQDCFTLYMQIEWILQFLNKVCATVSAQIDPTRENETWQFVSADFAKKMAFVLEKNSLTEYNAANTPIAMNSAVQPSKISLAYRYPEILKLVLYL</sequence>
<reference evidence="1 2" key="1">
    <citation type="journal article" date="2019" name="Sci. Rep.">
        <title>Comparative genomics of chytrid fungi reveal insights into the obligate biotrophic and pathogenic lifestyle of Synchytrium endobioticum.</title>
        <authorList>
            <person name="van de Vossenberg B.T.L.H."/>
            <person name="Warris S."/>
            <person name="Nguyen H.D.T."/>
            <person name="van Gent-Pelzer M.P.E."/>
            <person name="Joly D.L."/>
            <person name="van de Geest H.C."/>
            <person name="Bonants P.J.M."/>
            <person name="Smith D.S."/>
            <person name="Levesque C.A."/>
            <person name="van der Lee T.A.J."/>
        </authorList>
    </citation>
    <scope>NUCLEOTIDE SEQUENCE [LARGE SCALE GENOMIC DNA]</scope>
    <source>
        <strain evidence="1 2">CBS 675.73</strain>
    </source>
</reference>
<dbReference type="Proteomes" id="UP000320333">
    <property type="component" value="Unassembled WGS sequence"/>
</dbReference>
<dbReference type="EMBL" id="QEAP01000166">
    <property type="protein sequence ID" value="TPX73754.1"/>
    <property type="molecule type" value="Genomic_DNA"/>
</dbReference>
<organism evidence="1 2">
    <name type="scientific">Chytriomyces confervae</name>
    <dbReference type="NCBI Taxonomy" id="246404"/>
    <lineage>
        <taxon>Eukaryota</taxon>
        <taxon>Fungi</taxon>
        <taxon>Fungi incertae sedis</taxon>
        <taxon>Chytridiomycota</taxon>
        <taxon>Chytridiomycota incertae sedis</taxon>
        <taxon>Chytridiomycetes</taxon>
        <taxon>Chytridiales</taxon>
        <taxon>Chytriomycetaceae</taxon>
        <taxon>Chytriomyces</taxon>
    </lineage>
</organism>
<protein>
    <submittedName>
        <fullName evidence="1">Uncharacterized protein</fullName>
    </submittedName>
</protein>
<proteinExistence type="predicted"/>
<evidence type="ECO:0000313" key="1">
    <source>
        <dbReference type="EMBL" id="TPX73754.1"/>
    </source>
</evidence>